<keyword evidence="11" id="KW-1185">Reference proteome</keyword>
<sequence length="187" mass="20931">MAPRLNSRAAVAVLLLAMVASLLPAARGIWLSIPSSGTKCVSEEIHSNVVVLADYYVINEEKPEHVPKVSSRVTSPYGTDLHHQENATHGQFAFTTSEAGNYMACFWLDEHQEHVANVSLGLEWKTGIAAKDWDSVAKKEKIEASLLSILYCCRFCCGDLVYLRVTLFLNYLFIDVFYLWCRVLSLT</sequence>
<protein>
    <recommendedName>
        <fullName evidence="9">GOLD domain-containing protein</fullName>
    </recommendedName>
</protein>
<evidence type="ECO:0000256" key="7">
    <source>
        <dbReference type="RuleBase" id="RU003827"/>
    </source>
</evidence>
<keyword evidence="5" id="KW-1133">Transmembrane helix</keyword>
<proteinExistence type="inferred from homology"/>
<evidence type="ECO:0000256" key="4">
    <source>
        <dbReference type="ARBA" id="ARBA00022729"/>
    </source>
</evidence>
<feature type="signal peptide" evidence="8">
    <location>
        <begin position="1"/>
        <end position="28"/>
    </location>
</feature>
<dbReference type="EMBL" id="CAMGYJ010000005">
    <property type="protein sequence ID" value="CAI0408434.1"/>
    <property type="molecule type" value="Genomic_DNA"/>
</dbReference>
<organism evidence="10 11">
    <name type="scientific">Linum tenue</name>
    <dbReference type="NCBI Taxonomy" id="586396"/>
    <lineage>
        <taxon>Eukaryota</taxon>
        <taxon>Viridiplantae</taxon>
        <taxon>Streptophyta</taxon>
        <taxon>Embryophyta</taxon>
        <taxon>Tracheophyta</taxon>
        <taxon>Spermatophyta</taxon>
        <taxon>Magnoliopsida</taxon>
        <taxon>eudicotyledons</taxon>
        <taxon>Gunneridae</taxon>
        <taxon>Pentapetalae</taxon>
        <taxon>rosids</taxon>
        <taxon>fabids</taxon>
        <taxon>Malpighiales</taxon>
        <taxon>Linaceae</taxon>
        <taxon>Linum</taxon>
    </lineage>
</organism>
<comment type="similarity">
    <text evidence="2 7">Belongs to the EMP24/GP25L family.</text>
</comment>
<dbReference type="GO" id="GO:0016020">
    <property type="term" value="C:membrane"/>
    <property type="evidence" value="ECO:0007669"/>
    <property type="project" value="UniProtKB-SubCell"/>
</dbReference>
<dbReference type="AlphaFoldDB" id="A0AAV0JI29"/>
<accession>A0AAV0JI29</accession>
<evidence type="ECO:0000256" key="6">
    <source>
        <dbReference type="ARBA" id="ARBA00023136"/>
    </source>
</evidence>
<evidence type="ECO:0000313" key="11">
    <source>
        <dbReference type="Proteomes" id="UP001154282"/>
    </source>
</evidence>
<dbReference type="SMART" id="SM01190">
    <property type="entry name" value="EMP24_GP25L"/>
    <property type="match status" value="1"/>
</dbReference>
<dbReference type="PROSITE" id="PS50866">
    <property type="entry name" value="GOLD"/>
    <property type="match status" value="1"/>
</dbReference>
<reference evidence="10" key="1">
    <citation type="submission" date="2022-08" db="EMBL/GenBank/DDBJ databases">
        <authorList>
            <person name="Gutierrez-Valencia J."/>
        </authorList>
    </citation>
    <scope>NUCLEOTIDE SEQUENCE</scope>
</reference>
<dbReference type="Pfam" id="PF01105">
    <property type="entry name" value="EMP24_GP25L"/>
    <property type="match status" value="1"/>
</dbReference>
<keyword evidence="6" id="KW-0472">Membrane</keyword>
<evidence type="ECO:0000256" key="3">
    <source>
        <dbReference type="ARBA" id="ARBA00022692"/>
    </source>
</evidence>
<dbReference type="InterPro" id="IPR009038">
    <property type="entry name" value="GOLD_dom"/>
</dbReference>
<dbReference type="PANTHER" id="PTHR22811">
    <property type="entry name" value="TRANSMEMBRANE EMP24 DOMAIN-CONTAINING PROTEIN"/>
    <property type="match status" value="1"/>
</dbReference>
<evidence type="ECO:0000256" key="2">
    <source>
        <dbReference type="ARBA" id="ARBA00007104"/>
    </source>
</evidence>
<keyword evidence="3 7" id="KW-0812">Transmembrane</keyword>
<evidence type="ECO:0000259" key="9">
    <source>
        <dbReference type="PROSITE" id="PS50866"/>
    </source>
</evidence>
<feature type="domain" description="GOLD" evidence="9">
    <location>
        <begin position="38"/>
        <end position="167"/>
    </location>
</feature>
<name>A0AAV0JI29_9ROSI</name>
<feature type="chain" id="PRO_5043606061" description="GOLD domain-containing protein" evidence="8">
    <location>
        <begin position="29"/>
        <end position="187"/>
    </location>
</feature>
<evidence type="ECO:0000256" key="1">
    <source>
        <dbReference type="ARBA" id="ARBA00004479"/>
    </source>
</evidence>
<dbReference type="InterPro" id="IPR015720">
    <property type="entry name" value="Emp24-like"/>
</dbReference>
<comment type="caution">
    <text evidence="10">The sequence shown here is derived from an EMBL/GenBank/DDBJ whole genome shotgun (WGS) entry which is preliminary data.</text>
</comment>
<evidence type="ECO:0000256" key="5">
    <source>
        <dbReference type="ARBA" id="ARBA00022989"/>
    </source>
</evidence>
<evidence type="ECO:0000256" key="8">
    <source>
        <dbReference type="SAM" id="SignalP"/>
    </source>
</evidence>
<comment type="subcellular location">
    <subcellularLocation>
        <location evidence="1 7">Membrane</location>
        <topology evidence="1 7">Single-pass type I membrane protein</topology>
    </subcellularLocation>
</comment>
<gene>
    <name evidence="10" type="ORF">LITE_LOCUS13954</name>
</gene>
<keyword evidence="4 8" id="KW-0732">Signal</keyword>
<dbReference type="Proteomes" id="UP001154282">
    <property type="component" value="Unassembled WGS sequence"/>
</dbReference>
<evidence type="ECO:0000313" key="10">
    <source>
        <dbReference type="EMBL" id="CAI0408434.1"/>
    </source>
</evidence>